<keyword evidence="6" id="KW-0520">NAD</keyword>
<dbReference type="AlphaFoldDB" id="A0A8H4JUE5"/>
<dbReference type="SUPFAM" id="SSF50129">
    <property type="entry name" value="GroES-like"/>
    <property type="match status" value="1"/>
</dbReference>
<dbReference type="OrthoDB" id="3941538at2759"/>
<dbReference type="Gene3D" id="3.90.180.10">
    <property type="entry name" value="Medium-chain alcohol dehydrogenases, catalytic domain"/>
    <property type="match status" value="1"/>
</dbReference>
<dbReference type="Proteomes" id="UP000536711">
    <property type="component" value="Unassembled WGS sequence"/>
</dbReference>
<keyword evidence="8" id="KW-0812">Transmembrane</keyword>
<reference evidence="11 12" key="1">
    <citation type="submission" date="2020-01" db="EMBL/GenBank/DDBJ databases">
        <title>Identification and distribution of gene clusters putatively required for synthesis of sphingolipid metabolism inhibitors in phylogenetically diverse species of the filamentous fungus Fusarium.</title>
        <authorList>
            <person name="Kim H.-S."/>
            <person name="Busman M."/>
            <person name="Brown D.W."/>
            <person name="Divon H."/>
            <person name="Uhlig S."/>
            <person name="Proctor R.H."/>
        </authorList>
    </citation>
    <scope>NUCLEOTIDE SEQUENCE [LARGE SCALE GENOMIC DNA]</scope>
    <source>
        <strain evidence="11 12">NRRL 13308</strain>
    </source>
</reference>
<keyword evidence="4 7" id="KW-0862">Zinc</keyword>
<dbReference type="Gene3D" id="1.10.630.10">
    <property type="entry name" value="Cytochrome P450"/>
    <property type="match status" value="2"/>
</dbReference>
<evidence type="ECO:0000256" key="2">
    <source>
        <dbReference type="ARBA" id="ARBA00008072"/>
    </source>
</evidence>
<dbReference type="GO" id="GO:0020037">
    <property type="term" value="F:heme binding"/>
    <property type="evidence" value="ECO:0007669"/>
    <property type="project" value="InterPro"/>
</dbReference>
<evidence type="ECO:0000256" key="3">
    <source>
        <dbReference type="ARBA" id="ARBA00022723"/>
    </source>
</evidence>
<dbReference type="SUPFAM" id="SSF48264">
    <property type="entry name" value="Cytochrome P450"/>
    <property type="match status" value="1"/>
</dbReference>
<gene>
    <name evidence="11" type="ORF">FACUT_4820</name>
</gene>
<evidence type="ECO:0000259" key="10">
    <source>
        <dbReference type="Pfam" id="PF08240"/>
    </source>
</evidence>
<dbReference type="InterPro" id="IPR011032">
    <property type="entry name" value="GroES-like_sf"/>
</dbReference>
<sequence length="724" mass="79881">MDSSSKTGFMRAVQWEGNVRDMSVNIIPRPKLIEPEDAVVRITTSAICGSDLHIYHGLFGTEDKFGVGHEAVGIVEEVGPAVDFLKPGDRVLILAFAEDGNLLPKPSMLVTDQPIIGLGLGGMFHGDTGLQAEYARIPWADSSLAKLPDKLDDKEWLPLTDAFPTGWTAISFSGFEAGDTVAVFGAGAIGLMAAYSAIIRGAAHVYVIDHVASRLAKAASIGAQPINFTRGGKASDQILALRPQGVTRAIDAVGEVCLNDDLKPQQDYILREAVKITTSGGGIGVIGVHITALVTEFGGRGVVHKPDLKAEIKFPIAEAWIKGIRIQGGLVDIKGNIKALVELVKSGRARPGFIFSNEYSLEDAPIAYRRFEQWEETKVTLKGARKPSDEHTLEIRNGSNGAQGTNALFFTLAVVFIVLIYAWLAYVLGNGSLRHIPGPWYCKVSSIPLSIYEILCRRNNIILGLNKKYGPMVQISPNEVLIADFEAPKQIHGTKHHWAKSDYFDHFMGLTSWCPLDNITFLVLGPNHGTHAVDQTCTERGILKGLKYQQFIGPLRYRYTRLYKYGSRLLQRVSSRFQYLSADKEFPTWCEKKFFAALKDPQLNESHSLVRHLWKLKEDVAHDGSIDVPYMAAEVLDNIDAAEATIAVTATYLIWKLTEAPEWLDKIRQELFVLPKQDDGCPPFSDIYTRVTSLEACLREVYRMHPSSSGKNERVVPLGGRILV</sequence>
<evidence type="ECO:0000256" key="1">
    <source>
        <dbReference type="ARBA" id="ARBA00001947"/>
    </source>
</evidence>
<name>A0A8H4JUE5_9HYPO</name>
<dbReference type="Pfam" id="PF08240">
    <property type="entry name" value="ADH_N"/>
    <property type="match status" value="1"/>
</dbReference>
<evidence type="ECO:0000256" key="8">
    <source>
        <dbReference type="SAM" id="Phobius"/>
    </source>
</evidence>
<dbReference type="EMBL" id="JAADJF010000111">
    <property type="protein sequence ID" value="KAF4438545.1"/>
    <property type="molecule type" value="Genomic_DNA"/>
</dbReference>
<feature type="transmembrane region" description="Helical" evidence="8">
    <location>
        <begin position="407"/>
        <end position="428"/>
    </location>
</feature>
<dbReference type="PANTHER" id="PTHR42813">
    <property type="entry name" value="ZINC-TYPE ALCOHOL DEHYDROGENASE-LIKE"/>
    <property type="match status" value="1"/>
</dbReference>
<comment type="similarity">
    <text evidence="2 7">Belongs to the zinc-containing alcohol dehydrogenase family.</text>
</comment>
<comment type="cofactor">
    <cofactor evidence="1 7">
        <name>Zn(2+)</name>
        <dbReference type="ChEBI" id="CHEBI:29105"/>
    </cofactor>
</comment>
<keyword evidence="8" id="KW-0472">Membrane</keyword>
<dbReference type="GO" id="GO:0016705">
    <property type="term" value="F:oxidoreductase activity, acting on paired donors, with incorporation or reduction of molecular oxygen"/>
    <property type="evidence" value="ECO:0007669"/>
    <property type="project" value="InterPro"/>
</dbReference>
<evidence type="ECO:0000313" key="11">
    <source>
        <dbReference type="EMBL" id="KAF4438545.1"/>
    </source>
</evidence>
<keyword evidence="3 7" id="KW-0479">Metal-binding</keyword>
<dbReference type="PANTHER" id="PTHR42813:SF3">
    <property type="entry name" value="GLUTATHIONE-INDEPENDENT FORMALDEHYDE DEHYDROGENASE"/>
    <property type="match status" value="1"/>
</dbReference>
<evidence type="ECO:0000256" key="7">
    <source>
        <dbReference type="RuleBase" id="RU361277"/>
    </source>
</evidence>
<dbReference type="InterPro" id="IPR036291">
    <property type="entry name" value="NAD(P)-bd_dom_sf"/>
</dbReference>
<feature type="domain" description="Alcohol dehydrogenase-like C-terminal" evidence="9">
    <location>
        <begin position="188"/>
        <end position="262"/>
    </location>
</feature>
<evidence type="ECO:0000259" key="9">
    <source>
        <dbReference type="Pfam" id="PF00107"/>
    </source>
</evidence>
<organism evidence="11 12">
    <name type="scientific">Fusarium acutatum</name>
    <dbReference type="NCBI Taxonomy" id="78861"/>
    <lineage>
        <taxon>Eukaryota</taxon>
        <taxon>Fungi</taxon>
        <taxon>Dikarya</taxon>
        <taxon>Ascomycota</taxon>
        <taxon>Pezizomycotina</taxon>
        <taxon>Sordariomycetes</taxon>
        <taxon>Hypocreomycetidae</taxon>
        <taxon>Hypocreales</taxon>
        <taxon>Nectriaceae</taxon>
        <taxon>Fusarium</taxon>
        <taxon>Fusarium fujikuroi species complex</taxon>
    </lineage>
</organism>
<dbReference type="Gene3D" id="3.40.50.720">
    <property type="entry name" value="NAD(P)-binding Rossmann-like Domain"/>
    <property type="match status" value="1"/>
</dbReference>
<protein>
    <submittedName>
        <fullName evidence="11">Formaldehyde dehydrogenase</fullName>
    </submittedName>
</protein>
<proteinExistence type="inferred from homology"/>
<dbReference type="InterPro" id="IPR002328">
    <property type="entry name" value="ADH_Zn_CS"/>
</dbReference>
<evidence type="ECO:0000256" key="6">
    <source>
        <dbReference type="ARBA" id="ARBA00023027"/>
    </source>
</evidence>
<dbReference type="SUPFAM" id="SSF51735">
    <property type="entry name" value="NAD(P)-binding Rossmann-fold domains"/>
    <property type="match status" value="1"/>
</dbReference>
<keyword evidence="5" id="KW-0560">Oxidoreductase</keyword>
<dbReference type="InterPro" id="IPR013154">
    <property type="entry name" value="ADH-like_N"/>
</dbReference>
<dbReference type="GO" id="GO:0005506">
    <property type="term" value="F:iron ion binding"/>
    <property type="evidence" value="ECO:0007669"/>
    <property type="project" value="InterPro"/>
</dbReference>
<accession>A0A8H4JUE5</accession>
<dbReference type="CDD" id="cd08282">
    <property type="entry name" value="PFDH_like"/>
    <property type="match status" value="1"/>
</dbReference>
<dbReference type="InterPro" id="IPR013149">
    <property type="entry name" value="ADH-like_C"/>
</dbReference>
<keyword evidence="12" id="KW-1185">Reference proteome</keyword>
<dbReference type="GO" id="GO:0004497">
    <property type="term" value="F:monooxygenase activity"/>
    <property type="evidence" value="ECO:0007669"/>
    <property type="project" value="InterPro"/>
</dbReference>
<comment type="caution">
    <text evidence="11">The sequence shown here is derived from an EMBL/GenBank/DDBJ whole genome shotgun (WGS) entry which is preliminary data.</text>
</comment>
<dbReference type="Pfam" id="PF00107">
    <property type="entry name" value="ADH_zinc_N"/>
    <property type="match status" value="1"/>
</dbReference>
<dbReference type="Pfam" id="PF00067">
    <property type="entry name" value="p450"/>
    <property type="match status" value="1"/>
</dbReference>
<dbReference type="InterPro" id="IPR036396">
    <property type="entry name" value="Cyt_P450_sf"/>
</dbReference>
<dbReference type="GO" id="GO:0008270">
    <property type="term" value="F:zinc ion binding"/>
    <property type="evidence" value="ECO:0007669"/>
    <property type="project" value="InterPro"/>
</dbReference>
<evidence type="ECO:0000313" key="12">
    <source>
        <dbReference type="Proteomes" id="UP000536711"/>
    </source>
</evidence>
<dbReference type="InterPro" id="IPR001128">
    <property type="entry name" value="Cyt_P450"/>
</dbReference>
<keyword evidence="8" id="KW-1133">Transmembrane helix</keyword>
<evidence type="ECO:0000256" key="4">
    <source>
        <dbReference type="ARBA" id="ARBA00022833"/>
    </source>
</evidence>
<dbReference type="PROSITE" id="PS00059">
    <property type="entry name" value="ADH_ZINC"/>
    <property type="match status" value="1"/>
</dbReference>
<feature type="domain" description="Alcohol dehydrogenase-like N-terminal" evidence="10">
    <location>
        <begin position="35"/>
        <end position="149"/>
    </location>
</feature>
<evidence type="ECO:0000256" key="5">
    <source>
        <dbReference type="ARBA" id="ARBA00023002"/>
    </source>
</evidence>